<dbReference type="InterPro" id="IPR016032">
    <property type="entry name" value="Sig_transdc_resp-reg_C-effctor"/>
</dbReference>
<dbReference type="PANTHER" id="PTHR48111:SF40">
    <property type="entry name" value="PHOSPHATE REGULON TRANSCRIPTIONAL REGULATORY PROTEIN PHOB"/>
    <property type="match status" value="1"/>
</dbReference>
<evidence type="ECO:0000313" key="13">
    <source>
        <dbReference type="Proteomes" id="UP000366051"/>
    </source>
</evidence>
<dbReference type="PROSITE" id="PS50110">
    <property type="entry name" value="RESPONSE_REGULATORY"/>
    <property type="match status" value="1"/>
</dbReference>
<keyword evidence="3" id="KW-0902">Two-component regulatory system</keyword>
<evidence type="ECO:0000256" key="3">
    <source>
        <dbReference type="ARBA" id="ARBA00023012"/>
    </source>
</evidence>
<evidence type="ECO:0000313" key="12">
    <source>
        <dbReference type="EMBL" id="QGG48026.1"/>
    </source>
</evidence>
<accession>A0A5Q2N356</accession>
<dbReference type="SMART" id="SM00862">
    <property type="entry name" value="Trans_reg_C"/>
    <property type="match status" value="1"/>
</dbReference>
<evidence type="ECO:0000256" key="7">
    <source>
        <dbReference type="ARBA" id="ARBA00024867"/>
    </source>
</evidence>
<feature type="DNA-binding region" description="OmpR/PhoB-type" evidence="9">
    <location>
        <begin position="129"/>
        <end position="228"/>
    </location>
</feature>
<evidence type="ECO:0000256" key="8">
    <source>
        <dbReference type="PROSITE-ProRule" id="PRU00169"/>
    </source>
</evidence>
<dbReference type="SUPFAM" id="SSF46894">
    <property type="entry name" value="C-terminal effector domain of the bipartite response regulators"/>
    <property type="match status" value="1"/>
</dbReference>
<dbReference type="GO" id="GO:0005829">
    <property type="term" value="C:cytosol"/>
    <property type="evidence" value="ECO:0007669"/>
    <property type="project" value="TreeGrafter"/>
</dbReference>
<proteinExistence type="predicted"/>
<evidence type="ECO:0000256" key="6">
    <source>
        <dbReference type="ARBA" id="ARBA00023163"/>
    </source>
</evidence>
<keyword evidence="5 9" id="KW-0238">DNA-binding</keyword>
<keyword evidence="6" id="KW-0804">Transcription</keyword>
<dbReference type="InterPro" id="IPR001789">
    <property type="entry name" value="Sig_transdc_resp-reg_receiver"/>
</dbReference>
<dbReference type="EMBL" id="CP045875">
    <property type="protein sequence ID" value="QGG48026.1"/>
    <property type="molecule type" value="Genomic_DNA"/>
</dbReference>
<dbReference type="OrthoDB" id="9790442at2"/>
<dbReference type="GO" id="GO:0032993">
    <property type="term" value="C:protein-DNA complex"/>
    <property type="evidence" value="ECO:0007669"/>
    <property type="project" value="TreeGrafter"/>
</dbReference>
<keyword evidence="2 8" id="KW-0597">Phosphoprotein</keyword>
<evidence type="ECO:0000259" key="10">
    <source>
        <dbReference type="PROSITE" id="PS50110"/>
    </source>
</evidence>
<dbReference type="InterPro" id="IPR011006">
    <property type="entry name" value="CheY-like_superfamily"/>
</dbReference>
<dbReference type="Gene3D" id="1.10.10.10">
    <property type="entry name" value="Winged helix-like DNA-binding domain superfamily/Winged helix DNA-binding domain"/>
    <property type="match status" value="1"/>
</dbReference>
<feature type="domain" description="Response regulatory" evidence="10">
    <location>
        <begin position="3"/>
        <end position="116"/>
    </location>
</feature>
<dbReference type="AlphaFoldDB" id="A0A5Q2N356"/>
<dbReference type="Gene3D" id="6.10.250.690">
    <property type="match status" value="1"/>
</dbReference>
<evidence type="ECO:0000256" key="1">
    <source>
        <dbReference type="ARBA" id="ARBA00018672"/>
    </source>
</evidence>
<dbReference type="FunFam" id="1.10.10.10:FF:000018">
    <property type="entry name" value="DNA-binding response regulator ResD"/>
    <property type="match status" value="1"/>
</dbReference>
<evidence type="ECO:0000256" key="2">
    <source>
        <dbReference type="ARBA" id="ARBA00022553"/>
    </source>
</evidence>
<dbReference type="GO" id="GO:0000156">
    <property type="term" value="F:phosphorelay response regulator activity"/>
    <property type="evidence" value="ECO:0007669"/>
    <property type="project" value="TreeGrafter"/>
</dbReference>
<dbReference type="PROSITE" id="PS51755">
    <property type="entry name" value="OMPR_PHOB"/>
    <property type="match status" value="1"/>
</dbReference>
<dbReference type="SUPFAM" id="SSF52172">
    <property type="entry name" value="CheY-like"/>
    <property type="match status" value="1"/>
</dbReference>
<evidence type="ECO:0000256" key="5">
    <source>
        <dbReference type="ARBA" id="ARBA00023125"/>
    </source>
</evidence>
<organism evidence="12 13">
    <name type="scientific">Heliorestis convoluta</name>
    <dbReference type="NCBI Taxonomy" id="356322"/>
    <lineage>
        <taxon>Bacteria</taxon>
        <taxon>Bacillati</taxon>
        <taxon>Bacillota</taxon>
        <taxon>Clostridia</taxon>
        <taxon>Eubacteriales</taxon>
        <taxon>Heliobacteriaceae</taxon>
        <taxon>Heliorestis</taxon>
    </lineage>
</organism>
<dbReference type="InterPro" id="IPR001867">
    <property type="entry name" value="OmpR/PhoB-type_DNA-bd"/>
</dbReference>
<evidence type="ECO:0000256" key="4">
    <source>
        <dbReference type="ARBA" id="ARBA00023015"/>
    </source>
</evidence>
<dbReference type="SMART" id="SM00448">
    <property type="entry name" value="REC"/>
    <property type="match status" value="1"/>
</dbReference>
<dbReference type="KEGG" id="hcv:FTV88_1928"/>
<sequence length="231" mass="26349">MKKILIVDDEQEIVELLSDYLSLEGYSILTAYDGQSALQKAKQAKPDLAILDIMMPELDGFEVCRILRKDSNIPILIISARQEESDKVLGLGLGADDYLVKPFSPREVVARVKALLRRATVLSGVPQKQDILRFSGLEIYVKEYRVLRQGTEVSLQAKEFELLRLLAEHPRQVFTKDQLLDRIWGGDYFGDSNALSVYIRRLREKIEENPAQPRYIKTVWGVGYKFEGESS</sequence>
<dbReference type="InterPro" id="IPR039420">
    <property type="entry name" value="WalR-like"/>
</dbReference>
<dbReference type="Proteomes" id="UP000366051">
    <property type="component" value="Chromosome"/>
</dbReference>
<dbReference type="GO" id="GO:0000976">
    <property type="term" value="F:transcription cis-regulatory region binding"/>
    <property type="evidence" value="ECO:0007669"/>
    <property type="project" value="TreeGrafter"/>
</dbReference>
<dbReference type="Pfam" id="PF00072">
    <property type="entry name" value="Response_reg"/>
    <property type="match status" value="1"/>
</dbReference>
<gene>
    <name evidence="12" type="ORF">FTV88_1928</name>
</gene>
<reference evidence="13" key="1">
    <citation type="submission" date="2019-11" db="EMBL/GenBank/DDBJ databases">
        <title>Genome sequence of Heliorestis convoluta strain HH, an alkaliphilic and minimalistic phototrophic bacterium from a soda lake in Egypt.</title>
        <authorList>
            <person name="Dewey E.D."/>
            <person name="Stokes L.M."/>
            <person name="Burchell B.M."/>
            <person name="Shaffer K.N."/>
            <person name="Huntington A.M."/>
            <person name="Baker J.M."/>
            <person name="Nadendla S."/>
            <person name="Giglio M.G."/>
            <person name="Touchman J.W."/>
            <person name="Blankenship R.E."/>
            <person name="Madigan M.T."/>
            <person name="Sattley W.M."/>
        </authorList>
    </citation>
    <scope>NUCLEOTIDE SEQUENCE [LARGE SCALE GENOMIC DNA]</scope>
    <source>
        <strain evidence="13">HH</strain>
    </source>
</reference>
<dbReference type="PANTHER" id="PTHR48111">
    <property type="entry name" value="REGULATOR OF RPOS"/>
    <property type="match status" value="1"/>
</dbReference>
<dbReference type="Gene3D" id="3.40.50.2300">
    <property type="match status" value="1"/>
</dbReference>
<evidence type="ECO:0000256" key="9">
    <source>
        <dbReference type="PROSITE-ProRule" id="PRU01091"/>
    </source>
</evidence>
<dbReference type="CDD" id="cd00383">
    <property type="entry name" value="trans_reg_C"/>
    <property type="match status" value="1"/>
</dbReference>
<comment type="function">
    <text evidence="7">May play the central regulatory role in sporulation. It may be an element of the effector pathway responsible for the activation of sporulation genes in response to nutritional stress. Spo0A may act in concert with spo0H (a sigma factor) to control the expression of some genes that are critical to the sporulation process.</text>
</comment>
<name>A0A5Q2N356_9FIRM</name>
<dbReference type="RefSeq" id="WP_153725296.1">
    <property type="nucleotide sequence ID" value="NZ_CP045875.1"/>
</dbReference>
<dbReference type="GO" id="GO:0006355">
    <property type="term" value="P:regulation of DNA-templated transcription"/>
    <property type="evidence" value="ECO:0007669"/>
    <property type="project" value="InterPro"/>
</dbReference>
<feature type="modified residue" description="4-aspartylphosphate" evidence="8">
    <location>
        <position position="52"/>
    </location>
</feature>
<feature type="domain" description="OmpR/PhoB-type" evidence="11">
    <location>
        <begin position="129"/>
        <end position="228"/>
    </location>
</feature>
<evidence type="ECO:0000259" key="11">
    <source>
        <dbReference type="PROSITE" id="PS51755"/>
    </source>
</evidence>
<protein>
    <recommendedName>
        <fullName evidence="1">Stage 0 sporulation protein A homolog</fullName>
    </recommendedName>
</protein>
<dbReference type="FunFam" id="3.40.50.2300:FF:000001">
    <property type="entry name" value="DNA-binding response regulator PhoB"/>
    <property type="match status" value="1"/>
</dbReference>
<keyword evidence="13" id="KW-1185">Reference proteome</keyword>
<keyword evidence="4" id="KW-0805">Transcription regulation</keyword>
<dbReference type="Pfam" id="PF00486">
    <property type="entry name" value="Trans_reg_C"/>
    <property type="match status" value="1"/>
</dbReference>
<dbReference type="InterPro" id="IPR036388">
    <property type="entry name" value="WH-like_DNA-bd_sf"/>
</dbReference>